<keyword evidence="2" id="KW-0677">Repeat</keyword>
<feature type="domain" description="Disease resistance R13L4/SHOC-2-like LRR" evidence="6">
    <location>
        <begin position="780"/>
        <end position="899"/>
    </location>
</feature>
<dbReference type="InterPro" id="IPR027417">
    <property type="entry name" value="P-loop_NTPase"/>
</dbReference>
<evidence type="ECO:0000313" key="8">
    <source>
        <dbReference type="Proteomes" id="UP000541444"/>
    </source>
</evidence>
<organism evidence="7 8">
    <name type="scientific">Kingdonia uniflora</name>
    <dbReference type="NCBI Taxonomy" id="39325"/>
    <lineage>
        <taxon>Eukaryota</taxon>
        <taxon>Viridiplantae</taxon>
        <taxon>Streptophyta</taxon>
        <taxon>Embryophyta</taxon>
        <taxon>Tracheophyta</taxon>
        <taxon>Spermatophyta</taxon>
        <taxon>Magnoliopsida</taxon>
        <taxon>Ranunculales</taxon>
        <taxon>Circaeasteraceae</taxon>
        <taxon>Kingdonia</taxon>
    </lineage>
</organism>
<dbReference type="PANTHER" id="PTHR33463">
    <property type="entry name" value="NB-ARC DOMAIN-CONTAINING PROTEIN-RELATED"/>
    <property type="match status" value="1"/>
</dbReference>
<keyword evidence="8" id="KW-1185">Reference proteome</keyword>
<sequence>MKLDERMIQWLEDKNSKTITAQGSTARYWTEHILDDPRIKPRLDFAIWVSDGSIRNILMQILDQLEFLQITDNNDKEEEDNLTRKISASLAGKRVLFVLDNISGDNLQEIEALDAPQPSRGDRTFKILHICDENIGNDQLVGNDERVLYLKARPFFETLELFTYVCMYDPLDFPGNVFDSPETHALVEAVVKDCRGVELEVRILACTFRNLRVDASPTLITKHLEELIALRKKLSRDLKGICCEMLPSKAMKDCFLYCYTEYEVYHLINKQELIRSWIREGLLQGWSSYEKAFDQGNHILEELINRNLLDERKYHVKVFSAMSSFQQYTRRTGHTKASLRWDFNAQLEDKTPDKTSESEDMKGLFDISIAPEGDPSFVQSSSSTAAKELLQWLNYADVGFIEIKGELGMGSTWTTTDVVKKVKESNLFDKVILVDVSLKHCDRGKMLRQIVDQLNLTSITEENNKDEKENQSLLKQTISQYLRRKTFFLILHDARMFFSTDLDELGVPRPNRRNNSKVLITGREYNIDNESVNRVLSLVPPPFDEAWYLFCEKAGMYFNSPDLRLLAETLVKDSGAGPLDIIILGGSFRNFKDGGTSPKLIIERLGRAIELRKAFKFKKICFEMLPSKTHKDCFLYCTNYIEYDSINVKGLITSWIMEGFLDGFNCLEEAYTEGHRILKELVDCYLLSRSDENHVTMHESLRDREEYILVKGSYEIITSPEIFMEDERINLMDGDLKTKYSDSPDHSKPSHLLLYGDGGVSPGEITDAFFQKMQDLEVITILHAGIKSLPSSLSNVHKLRVLVLRGCGSFQKVSHIEILQNLEVLSISGTSAMKEIPDNFFNHMTKLKTLNLSGTEIEHLPSSLSNIWRLEFLILRDCSNLKTLPMLKELCSLIVLDLSNCIAFKGFQDESFGLKCDLHTLDLSRTQVAKLPFLSKCINLRHLLLRDCVHLEKLPDLKELAHLSVHDFSRCTGLKDRFYDAGSYST</sequence>
<feature type="domain" description="NB-ARC" evidence="4">
    <location>
        <begin position="386"/>
        <end position="555"/>
    </location>
</feature>
<dbReference type="InterPro" id="IPR002182">
    <property type="entry name" value="NB-ARC"/>
</dbReference>
<dbReference type="Pfam" id="PF23559">
    <property type="entry name" value="WHD_DRP"/>
    <property type="match status" value="1"/>
</dbReference>
<comment type="similarity">
    <text evidence="1">Belongs to the disease resistance NB-LRR family.</text>
</comment>
<name>A0A7J7LYR1_9MAGN</name>
<evidence type="ECO:0000256" key="2">
    <source>
        <dbReference type="ARBA" id="ARBA00022737"/>
    </source>
</evidence>
<dbReference type="Pfam" id="PF23598">
    <property type="entry name" value="LRR_14"/>
    <property type="match status" value="1"/>
</dbReference>
<comment type="caution">
    <text evidence="7">The sequence shown here is derived from an EMBL/GenBank/DDBJ whole genome shotgun (WGS) entry which is preliminary data.</text>
</comment>
<evidence type="ECO:0000259" key="6">
    <source>
        <dbReference type="Pfam" id="PF23598"/>
    </source>
</evidence>
<protein>
    <submittedName>
        <fullName evidence="7">Uncharacterized protein</fullName>
    </submittedName>
</protein>
<evidence type="ECO:0000259" key="4">
    <source>
        <dbReference type="Pfam" id="PF00931"/>
    </source>
</evidence>
<dbReference type="InterPro" id="IPR058922">
    <property type="entry name" value="WHD_DRP"/>
</dbReference>
<dbReference type="AlphaFoldDB" id="A0A7J7LYR1"/>
<evidence type="ECO:0000256" key="3">
    <source>
        <dbReference type="ARBA" id="ARBA00022821"/>
    </source>
</evidence>
<feature type="domain" description="Disease resistance protein winged helix" evidence="5">
    <location>
        <begin position="266"/>
        <end position="315"/>
    </location>
</feature>
<keyword evidence="3" id="KW-0611">Plant defense</keyword>
<accession>A0A7J7LYR1</accession>
<dbReference type="OrthoDB" id="4691307at2759"/>
<proteinExistence type="inferred from homology"/>
<dbReference type="InterPro" id="IPR032675">
    <property type="entry name" value="LRR_dom_sf"/>
</dbReference>
<evidence type="ECO:0000259" key="5">
    <source>
        <dbReference type="Pfam" id="PF23559"/>
    </source>
</evidence>
<dbReference type="SUPFAM" id="SSF52540">
    <property type="entry name" value="P-loop containing nucleoside triphosphate hydrolases"/>
    <property type="match status" value="2"/>
</dbReference>
<dbReference type="GO" id="GO:0043531">
    <property type="term" value="F:ADP binding"/>
    <property type="evidence" value="ECO:0007669"/>
    <property type="project" value="InterPro"/>
</dbReference>
<dbReference type="PANTHER" id="PTHR33463:SF167">
    <property type="entry name" value="PUTATIVE-RELATED"/>
    <property type="match status" value="1"/>
</dbReference>
<dbReference type="Gene3D" id="3.40.50.300">
    <property type="entry name" value="P-loop containing nucleotide triphosphate hydrolases"/>
    <property type="match status" value="2"/>
</dbReference>
<dbReference type="SUPFAM" id="SSF52058">
    <property type="entry name" value="L domain-like"/>
    <property type="match status" value="1"/>
</dbReference>
<dbReference type="InterPro" id="IPR050905">
    <property type="entry name" value="Plant_NBS-LRR"/>
</dbReference>
<evidence type="ECO:0000256" key="1">
    <source>
        <dbReference type="ARBA" id="ARBA00008894"/>
    </source>
</evidence>
<dbReference type="PRINTS" id="PR00364">
    <property type="entry name" value="DISEASERSIST"/>
</dbReference>
<dbReference type="Proteomes" id="UP000541444">
    <property type="component" value="Unassembled WGS sequence"/>
</dbReference>
<evidence type="ECO:0000313" key="7">
    <source>
        <dbReference type="EMBL" id="KAF6147680.1"/>
    </source>
</evidence>
<gene>
    <name evidence="7" type="ORF">GIB67_003011</name>
</gene>
<dbReference type="EMBL" id="JACGCM010001883">
    <property type="protein sequence ID" value="KAF6147680.1"/>
    <property type="molecule type" value="Genomic_DNA"/>
</dbReference>
<dbReference type="InterPro" id="IPR055414">
    <property type="entry name" value="LRR_R13L4/SHOC2-like"/>
</dbReference>
<reference evidence="7 8" key="1">
    <citation type="journal article" date="2020" name="IScience">
        <title>Genome Sequencing of the Endangered Kingdonia uniflora (Circaeasteraceae, Ranunculales) Reveals Potential Mechanisms of Evolutionary Specialization.</title>
        <authorList>
            <person name="Sun Y."/>
            <person name="Deng T."/>
            <person name="Zhang A."/>
            <person name="Moore M.J."/>
            <person name="Landis J.B."/>
            <person name="Lin N."/>
            <person name="Zhang H."/>
            <person name="Zhang X."/>
            <person name="Huang J."/>
            <person name="Zhang X."/>
            <person name="Sun H."/>
            <person name="Wang H."/>
        </authorList>
    </citation>
    <scope>NUCLEOTIDE SEQUENCE [LARGE SCALE GENOMIC DNA]</scope>
    <source>
        <strain evidence="7">TB1705</strain>
        <tissue evidence="7">Leaf</tissue>
    </source>
</reference>
<dbReference type="GO" id="GO:0006952">
    <property type="term" value="P:defense response"/>
    <property type="evidence" value="ECO:0007669"/>
    <property type="project" value="UniProtKB-KW"/>
</dbReference>
<dbReference type="Gene3D" id="3.80.10.10">
    <property type="entry name" value="Ribonuclease Inhibitor"/>
    <property type="match status" value="1"/>
</dbReference>
<dbReference type="Pfam" id="PF00931">
    <property type="entry name" value="NB-ARC"/>
    <property type="match status" value="1"/>
</dbReference>